<organism evidence="1 2">
    <name type="scientific">Bacillus swezeyi</name>
    <dbReference type="NCBI Taxonomy" id="1925020"/>
    <lineage>
        <taxon>Bacteria</taxon>
        <taxon>Bacillati</taxon>
        <taxon>Bacillota</taxon>
        <taxon>Bacilli</taxon>
        <taxon>Bacillales</taxon>
        <taxon>Bacillaceae</taxon>
        <taxon>Bacillus</taxon>
    </lineage>
</organism>
<dbReference type="RefSeq" id="WP_076761065.1">
    <property type="nucleotide sequence ID" value="NZ_JARMMK010000003.1"/>
</dbReference>
<comment type="caution">
    <text evidence="1">The sequence shown here is derived from an EMBL/GenBank/DDBJ whole genome shotgun (WGS) entry which is preliminary data.</text>
</comment>
<dbReference type="Proteomes" id="UP000187367">
    <property type="component" value="Unassembled WGS sequence"/>
</dbReference>
<evidence type="ECO:0000313" key="1">
    <source>
        <dbReference type="EMBL" id="OMH99145.1"/>
    </source>
</evidence>
<gene>
    <name evidence="1" type="ORF">BW143_20615</name>
</gene>
<accession>A0A1R1Q8X6</accession>
<protein>
    <submittedName>
        <fullName evidence="1">Uncharacterized protein</fullName>
    </submittedName>
</protein>
<accession>A0A1R1RY70</accession>
<reference evidence="1 2" key="1">
    <citation type="submission" date="2017-01" db="EMBL/GenBank/DDBJ databases">
        <title>Bacillus phylogenomics.</title>
        <authorList>
            <person name="Dunlap C."/>
        </authorList>
    </citation>
    <scope>NUCLEOTIDE SEQUENCE [LARGE SCALE GENOMIC DNA]</scope>
    <source>
        <strain evidence="1 2">NRRL B-41282</strain>
    </source>
</reference>
<keyword evidence="2" id="KW-1185">Reference proteome</keyword>
<proteinExistence type="predicted"/>
<dbReference type="AlphaFoldDB" id="A0A1R1RY70"/>
<evidence type="ECO:0000313" key="2">
    <source>
        <dbReference type="Proteomes" id="UP000187367"/>
    </source>
</evidence>
<sequence length="66" mass="7364">MPPFLTKRFLTESADSERSAASFIESRGAPKSLSEFRKNKRAYCSSARSFLQLLQEPAAERPAADL</sequence>
<dbReference type="EMBL" id="MTJL01000048">
    <property type="protein sequence ID" value="OMH99145.1"/>
    <property type="molecule type" value="Genomic_DNA"/>
</dbReference>
<name>A0A1R1RY70_9BACI</name>